<proteinExistence type="predicted"/>
<dbReference type="AlphaFoldDB" id="A0A1X2GRI1"/>
<feature type="compositionally biased region" description="Low complexity" evidence="1">
    <location>
        <begin position="292"/>
        <end position="313"/>
    </location>
</feature>
<comment type="caution">
    <text evidence="2">The sequence shown here is derived from an EMBL/GenBank/DDBJ whole genome shotgun (WGS) entry which is preliminary data.</text>
</comment>
<reference evidence="2 3" key="1">
    <citation type="submission" date="2016-07" db="EMBL/GenBank/DDBJ databases">
        <title>Pervasive Adenine N6-methylation of Active Genes in Fungi.</title>
        <authorList>
            <consortium name="DOE Joint Genome Institute"/>
            <person name="Mondo S.J."/>
            <person name="Dannebaum R.O."/>
            <person name="Kuo R.C."/>
            <person name="Labutti K."/>
            <person name="Haridas S."/>
            <person name="Kuo A."/>
            <person name="Salamov A."/>
            <person name="Ahrendt S.R."/>
            <person name="Lipzen A."/>
            <person name="Sullivan W."/>
            <person name="Andreopoulos W.B."/>
            <person name="Clum A."/>
            <person name="Lindquist E."/>
            <person name="Daum C."/>
            <person name="Ramamoorthy G.K."/>
            <person name="Gryganskyi A."/>
            <person name="Culley D."/>
            <person name="Magnuson J.K."/>
            <person name="James T.Y."/>
            <person name="O'Malley M.A."/>
            <person name="Stajich J.E."/>
            <person name="Spatafora J.W."/>
            <person name="Visel A."/>
            <person name="Grigoriev I.V."/>
        </authorList>
    </citation>
    <scope>NUCLEOTIDE SEQUENCE [LARGE SCALE GENOMIC DNA]</scope>
    <source>
        <strain evidence="2 3">NRRL 3301</strain>
    </source>
</reference>
<dbReference type="Proteomes" id="UP000242146">
    <property type="component" value="Unassembled WGS sequence"/>
</dbReference>
<feature type="region of interest" description="Disordered" evidence="1">
    <location>
        <begin position="242"/>
        <end position="261"/>
    </location>
</feature>
<protein>
    <submittedName>
        <fullName evidence="2">Uncharacterized protein</fullName>
    </submittedName>
</protein>
<dbReference type="OrthoDB" id="2244395at2759"/>
<sequence length="440" mass="49574">MTAIYVKSKPSKPLPRVTLSDIEPWEWPYFSPWGLDPGDRDLVVAVDNCDPLIYDAPNYLTGEQLQDLSRQYPSLQVPRQYAAYKRPHQVRNFFSSEYRAKSDSLHRKLQKWRTKSGIASLESSIPTYRTVDPVELDVYLRYMDAHADTFLSFYAGVRMAKARFQIWRWQQIQDSELVNIFLTGGSKYKADPVGRITETEPMPRRNKWRRAPTRNDATKLPVVFYGAANVGSSVFRGRKTQHGLAWPKGPGNSLKKQMPSPVPQNMQFPEVTSVEFTRPLSRDGLSKEKKTTTTTTTPDSTIVTTTTTTTLVTNVPASDDPGRQSGITSVDHGSSTSASHNRHSHVEKTTITYEGPNATHKTVTTNTMTTTTIPASQEADQKLYSVKHCNTCNTDWHHDQNASRNILAIAWNIILGRRPTVFTRPGNVSPPQLPPPSWPD</sequence>
<feature type="compositionally biased region" description="Basic and acidic residues" evidence="1">
    <location>
        <begin position="280"/>
        <end position="291"/>
    </location>
</feature>
<feature type="region of interest" description="Disordered" evidence="1">
    <location>
        <begin position="278"/>
        <end position="346"/>
    </location>
</feature>
<dbReference type="EMBL" id="MCGT01000005">
    <property type="protein sequence ID" value="ORX59680.1"/>
    <property type="molecule type" value="Genomic_DNA"/>
</dbReference>
<evidence type="ECO:0000313" key="3">
    <source>
        <dbReference type="Proteomes" id="UP000242146"/>
    </source>
</evidence>
<evidence type="ECO:0000313" key="2">
    <source>
        <dbReference type="EMBL" id="ORX59680.1"/>
    </source>
</evidence>
<accession>A0A1X2GRI1</accession>
<organism evidence="2 3">
    <name type="scientific">Hesseltinella vesiculosa</name>
    <dbReference type="NCBI Taxonomy" id="101127"/>
    <lineage>
        <taxon>Eukaryota</taxon>
        <taxon>Fungi</taxon>
        <taxon>Fungi incertae sedis</taxon>
        <taxon>Mucoromycota</taxon>
        <taxon>Mucoromycotina</taxon>
        <taxon>Mucoromycetes</taxon>
        <taxon>Mucorales</taxon>
        <taxon>Cunninghamellaceae</taxon>
        <taxon>Hesseltinella</taxon>
    </lineage>
</organism>
<gene>
    <name evidence="2" type="ORF">DM01DRAFT_1405183</name>
</gene>
<feature type="compositionally biased region" description="Polar residues" evidence="1">
    <location>
        <begin position="325"/>
        <end position="339"/>
    </location>
</feature>
<name>A0A1X2GRI1_9FUNG</name>
<keyword evidence="3" id="KW-1185">Reference proteome</keyword>
<evidence type="ECO:0000256" key="1">
    <source>
        <dbReference type="SAM" id="MobiDB-lite"/>
    </source>
</evidence>